<proteinExistence type="predicted"/>
<feature type="region of interest" description="Disordered" evidence="1">
    <location>
        <begin position="1"/>
        <end position="25"/>
    </location>
</feature>
<keyword evidence="3" id="KW-1185">Reference proteome</keyword>
<evidence type="ECO:0000313" key="2">
    <source>
        <dbReference type="EMBL" id="CAD6549419.1"/>
    </source>
</evidence>
<gene>
    <name evidence="2" type="ORF">LMG27952_04882</name>
</gene>
<dbReference type="Proteomes" id="UP000656319">
    <property type="component" value="Unassembled WGS sequence"/>
</dbReference>
<dbReference type="EMBL" id="CAJHCQ010000013">
    <property type="protein sequence ID" value="CAD6549419.1"/>
    <property type="molecule type" value="Genomic_DNA"/>
</dbReference>
<sequence>MSDIHSPSGDAAADEAVPQDSPAATSARAMNNRVFQIFYSPETQAGLDSGFLPLDNTGQRPDWYEYWPIRSFLMRESLDENTRYGFLSPKFAGKTGLDSAQVMQFLAETHDDVDVVTFSPFFDHSALFLNVFEQMKFLHAGSDEIIKQALELVAPGIVVDSIVMSTASTIFCNYLVAKPAFWRRWLEKCELLFNLAEDEASEFGRLLSGDVKYDHKAAPAKVFLVERIASLILGTEPRWKVRSFNGMKLPFSYNSPLMGNALDLVAMDALKRAATETGHPEFLTAFFLMRASLLDRLATQRAAQA</sequence>
<evidence type="ECO:0000313" key="3">
    <source>
        <dbReference type="Proteomes" id="UP000656319"/>
    </source>
</evidence>
<organism evidence="2 3">
    <name type="scientific">Paraburkholderia hiiakae</name>
    <dbReference type="NCBI Taxonomy" id="1081782"/>
    <lineage>
        <taxon>Bacteria</taxon>
        <taxon>Pseudomonadati</taxon>
        <taxon>Pseudomonadota</taxon>
        <taxon>Betaproteobacteria</taxon>
        <taxon>Burkholderiales</taxon>
        <taxon>Burkholderiaceae</taxon>
        <taxon>Paraburkholderia</taxon>
    </lineage>
</organism>
<protein>
    <submittedName>
        <fullName evidence="2">Uncharacterized protein</fullName>
    </submittedName>
</protein>
<reference evidence="2 3" key="1">
    <citation type="submission" date="2020-10" db="EMBL/GenBank/DDBJ databases">
        <authorList>
            <person name="Peeters C."/>
        </authorList>
    </citation>
    <scope>NUCLEOTIDE SEQUENCE [LARGE SCALE GENOMIC DNA]</scope>
    <source>
        <strain evidence="2 3">LMG 27952</strain>
    </source>
</reference>
<accession>A0ABM8NYK1</accession>
<name>A0ABM8NYK1_9BURK</name>
<comment type="caution">
    <text evidence="2">The sequence shown here is derived from an EMBL/GenBank/DDBJ whole genome shotgun (WGS) entry which is preliminary data.</text>
</comment>
<evidence type="ECO:0000256" key="1">
    <source>
        <dbReference type="SAM" id="MobiDB-lite"/>
    </source>
</evidence>